<organism evidence="1 2">
    <name type="scientific">Melastoma candidum</name>
    <dbReference type="NCBI Taxonomy" id="119954"/>
    <lineage>
        <taxon>Eukaryota</taxon>
        <taxon>Viridiplantae</taxon>
        <taxon>Streptophyta</taxon>
        <taxon>Embryophyta</taxon>
        <taxon>Tracheophyta</taxon>
        <taxon>Spermatophyta</taxon>
        <taxon>Magnoliopsida</taxon>
        <taxon>eudicotyledons</taxon>
        <taxon>Gunneridae</taxon>
        <taxon>Pentapetalae</taxon>
        <taxon>rosids</taxon>
        <taxon>malvids</taxon>
        <taxon>Myrtales</taxon>
        <taxon>Melastomataceae</taxon>
        <taxon>Melastomatoideae</taxon>
        <taxon>Melastomateae</taxon>
        <taxon>Melastoma</taxon>
    </lineage>
</organism>
<evidence type="ECO:0000313" key="2">
    <source>
        <dbReference type="Proteomes" id="UP001057402"/>
    </source>
</evidence>
<protein>
    <submittedName>
        <fullName evidence="1">Uncharacterized protein</fullName>
    </submittedName>
</protein>
<dbReference type="Proteomes" id="UP001057402">
    <property type="component" value="Chromosome 9"/>
</dbReference>
<name>A0ACB9MR86_9MYRT</name>
<sequence>MPRLRLNTLVAVMQAEDDRWNYGCSSRRWRRWRMLVVKTTVARLDSGGTGGVLLSRLRSLAETVEVLAEDGSYIAHKEAGLLRGVVDRIGERVKLEWRHTYRSVWVRRVNKWTCYPKPDHQDDSLNRNEVPVICTDLALPALSVRKRARDWIMRESRERKRQYRLWRMVRPRRMMQVKEVGVQADPEMDNDWSGMQTGHLGNQVETRGEEMTIYPGSQAFDTTRTEFELMDEDPMDWGPGAWYCRDVELPSFSTGCEGSTLCERMQRMRILPKNHNLIELAEKFLQDLAKEEDQIARILKCQALRLIAGKLDGTSVEFKDIISELNLISRNNVNRERFVSFERGIGDTQEWDRFNDEAMARFRTQVRREAALNRMNERISALLLRTELSGKRTNWPLKQALKRCFKAWRVAARLKIEELRYHIQGWERRMVKMEALAYKRMRPQSTNLYFVLQDNQEESEEVDPTKVEPAPLSFKEALEPTTSAIIDSRRPRPPALTSSMVRKTMVRLELIEQEVSPMLRLKQCRELRQMLNGLDGVPAHIGDLHEELYTLALMEVPDGNWLPDPVIPASPSSGTSSADADLWLDELWNFACRPSIFINEFNLPKKNLKP</sequence>
<keyword evidence="2" id="KW-1185">Reference proteome</keyword>
<evidence type="ECO:0000313" key="1">
    <source>
        <dbReference type="EMBL" id="KAI4325899.1"/>
    </source>
</evidence>
<gene>
    <name evidence="1" type="ORF">MLD38_031263</name>
</gene>
<reference evidence="2" key="1">
    <citation type="journal article" date="2023" name="Front. Plant Sci.">
        <title>Chromosomal-level genome assembly of Melastoma candidum provides insights into trichome evolution.</title>
        <authorList>
            <person name="Zhong Y."/>
            <person name="Wu W."/>
            <person name="Sun C."/>
            <person name="Zou P."/>
            <person name="Liu Y."/>
            <person name="Dai S."/>
            <person name="Zhou R."/>
        </authorList>
    </citation>
    <scope>NUCLEOTIDE SEQUENCE [LARGE SCALE GENOMIC DNA]</scope>
</reference>
<comment type="caution">
    <text evidence="1">The sequence shown here is derived from an EMBL/GenBank/DDBJ whole genome shotgun (WGS) entry which is preliminary data.</text>
</comment>
<proteinExistence type="predicted"/>
<accession>A0ACB9MR86</accession>
<dbReference type="EMBL" id="CM042888">
    <property type="protein sequence ID" value="KAI4325899.1"/>
    <property type="molecule type" value="Genomic_DNA"/>
</dbReference>